<evidence type="ECO:0000313" key="2">
    <source>
        <dbReference type="Proteomes" id="UP000001542"/>
    </source>
</evidence>
<proteinExistence type="predicted"/>
<reference evidence="1" key="1">
    <citation type="submission" date="2006-10" db="EMBL/GenBank/DDBJ databases">
        <authorList>
            <person name="Amadeo P."/>
            <person name="Zhao Q."/>
            <person name="Wortman J."/>
            <person name="Fraser-Liggett C."/>
            <person name="Carlton J."/>
        </authorList>
    </citation>
    <scope>NUCLEOTIDE SEQUENCE</scope>
    <source>
        <strain evidence="1">G3</strain>
    </source>
</reference>
<evidence type="ECO:0000313" key="1">
    <source>
        <dbReference type="EMBL" id="EAX87825.1"/>
    </source>
</evidence>
<dbReference type="PANTHER" id="PTHR46224">
    <property type="entry name" value="ANKYRIN REPEAT FAMILY PROTEIN"/>
    <property type="match status" value="1"/>
</dbReference>
<dbReference type="SUPFAM" id="SSF48403">
    <property type="entry name" value="Ankyrin repeat"/>
    <property type="match status" value="1"/>
</dbReference>
<sequence length="525" mass="60161">MNHSQTSYMLTEEFVKAFIAETDNIDRDFNGKTLARICVENGRLDLLKPLIDNGCKPDFLIRAAVRSHQFEIMKYLIEKGFNVNETTAMTASALYAAVTENLPEYGKELLDNGADPTVTFKDQALLSYAARNLSPQFFRMLIEKGAPISALPPALPPLITALKKQQMNIVAILLSLGADPDSYYQSHDNKAVLYPLDLAFRNKSSSAMTMLLMTGARKHNINIDELEDDMKKQLEECSNPIPCRDPQIQRDIRLLISQFKPLESLIHTLAGEISQVQDTKRITIAPLLSSIRNVFERLTDFIPRVLQMSKTIDDKRLPILKKQFLIFEQDDRKKLTPVVVSDNDKWRSLFSRTIELMNRNKSRGALQKNAFIDYCNTELRKRAEKFADQQSSVLIFNDEVAMADQNEMYENKEALAFYADILKQFKSLLKMIHDSLISIQQTSETFFSMAIEHVDEEEKRLEMLSSSETMFYRAGLSVVMIQEIQDSIQPKKELVRQTKLILVNNKQMTENCSNLLRKCIRQCVK</sequence>
<reference evidence="1" key="2">
    <citation type="journal article" date="2007" name="Science">
        <title>Draft genome sequence of the sexually transmitted pathogen Trichomonas vaginalis.</title>
        <authorList>
            <person name="Carlton J.M."/>
            <person name="Hirt R.P."/>
            <person name="Silva J.C."/>
            <person name="Delcher A.L."/>
            <person name="Schatz M."/>
            <person name="Zhao Q."/>
            <person name="Wortman J.R."/>
            <person name="Bidwell S.L."/>
            <person name="Alsmark U.C.M."/>
            <person name="Besteiro S."/>
            <person name="Sicheritz-Ponten T."/>
            <person name="Noel C.J."/>
            <person name="Dacks J.B."/>
            <person name="Foster P.G."/>
            <person name="Simillion C."/>
            <person name="Van de Peer Y."/>
            <person name="Miranda-Saavedra D."/>
            <person name="Barton G.J."/>
            <person name="Westrop G.D."/>
            <person name="Mueller S."/>
            <person name="Dessi D."/>
            <person name="Fiori P.L."/>
            <person name="Ren Q."/>
            <person name="Paulsen I."/>
            <person name="Zhang H."/>
            <person name="Bastida-Corcuera F.D."/>
            <person name="Simoes-Barbosa A."/>
            <person name="Brown M.T."/>
            <person name="Hayes R.D."/>
            <person name="Mukherjee M."/>
            <person name="Okumura C.Y."/>
            <person name="Schneider R."/>
            <person name="Smith A.J."/>
            <person name="Vanacova S."/>
            <person name="Villalvazo M."/>
            <person name="Haas B.J."/>
            <person name="Pertea M."/>
            <person name="Feldblyum T.V."/>
            <person name="Utterback T.R."/>
            <person name="Shu C.L."/>
            <person name="Osoegawa K."/>
            <person name="de Jong P.J."/>
            <person name="Hrdy I."/>
            <person name="Horvathova L."/>
            <person name="Zubacova Z."/>
            <person name="Dolezal P."/>
            <person name="Malik S.B."/>
            <person name="Logsdon J.M. Jr."/>
            <person name="Henze K."/>
            <person name="Gupta A."/>
            <person name="Wang C.C."/>
            <person name="Dunne R.L."/>
            <person name="Upcroft J.A."/>
            <person name="Upcroft P."/>
            <person name="White O."/>
            <person name="Salzberg S.L."/>
            <person name="Tang P."/>
            <person name="Chiu C.-H."/>
            <person name="Lee Y.-S."/>
            <person name="Embley T.M."/>
            <person name="Coombs G.H."/>
            <person name="Mottram J.C."/>
            <person name="Tachezy J."/>
            <person name="Fraser-Liggett C.M."/>
            <person name="Johnson P.J."/>
        </authorList>
    </citation>
    <scope>NUCLEOTIDE SEQUENCE [LARGE SCALE GENOMIC DNA]</scope>
    <source>
        <strain evidence="1">G3</strain>
    </source>
</reference>
<dbReference type="VEuPathDB" id="TrichDB:TVAGG3_0413980"/>
<dbReference type="InterPro" id="IPR051616">
    <property type="entry name" value="Cul2-RING_E3_ligase_SR"/>
</dbReference>
<dbReference type="Proteomes" id="UP000001542">
    <property type="component" value="Unassembled WGS sequence"/>
</dbReference>
<dbReference type="KEGG" id="tva:4745477"/>
<organism evidence="1 2">
    <name type="scientific">Trichomonas vaginalis (strain ATCC PRA-98 / G3)</name>
    <dbReference type="NCBI Taxonomy" id="412133"/>
    <lineage>
        <taxon>Eukaryota</taxon>
        <taxon>Metamonada</taxon>
        <taxon>Parabasalia</taxon>
        <taxon>Trichomonadida</taxon>
        <taxon>Trichomonadidae</taxon>
        <taxon>Trichomonas</taxon>
    </lineage>
</organism>
<dbReference type="RefSeq" id="XP_001300755.1">
    <property type="nucleotide sequence ID" value="XM_001300754.1"/>
</dbReference>
<accession>A2G4U4</accession>
<dbReference type="SMR" id="A2G4U4"/>
<keyword evidence="2" id="KW-1185">Reference proteome</keyword>
<dbReference type="OrthoDB" id="194358at2759"/>
<dbReference type="STRING" id="5722.A2G4U4"/>
<dbReference type="InterPro" id="IPR036770">
    <property type="entry name" value="Ankyrin_rpt-contain_sf"/>
</dbReference>
<dbReference type="SMART" id="SM00248">
    <property type="entry name" value="ANK"/>
    <property type="match status" value="5"/>
</dbReference>
<dbReference type="AlphaFoldDB" id="A2G4U4"/>
<dbReference type="InParanoid" id="A2G4U4"/>
<dbReference type="InterPro" id="IPR002110">
    <property type="entry name" value="Ankyrin_rpt"/>
</dbReference>
<dbReference type="VEuPathDB" id="TrichDB:TVAG_482500"/>
<name>A2G4U4_TRIV3</name>
<dbReference type="Pfam" id="PF12796">
    <property type="entry name" value="Ank_2"/>
    <property type="match status" value="1"/>
</dbReference>
<dbReference type="Gene3D" id="1.25.40.20">
    <property type="entry name" value="Ankyrin repeat-containing domain"/>
    <property type="match status" value="1"/>
</dbReference>
<dbReference type="PANTHER" id="PTHR46224:SF6">
    <property type="entry name" value="ANKYRIN REPEAT FAMILY PROTEIN"/>
    <property type="match status" value="1"/>
</dbReference>
<gene>
    <name evidence="1" type="ORF">TVAG_482500</name>
</gene>
<protein>
    <submittedName>
        <fullName evidence="1">Uncharacterized protein</fullName>
    </submittedName>
</protein>
<dbReference type="EMBL" id="DS114392">
    <property type="protein sequence ID" value="EAX87825.1"/>
    <property type="molecule type" value="Genomic_DNA"/>
</dbReference>